<keyword evidence="2" id="KW-0472">Membrane</keyword>
<organism evidence="3 4">
    <name type="scientific">Sulfidibacter corallicola</name>
    <dbReference type="NCBI Taxonomy" id="2818388"/>
    <lineage>
        <taxon>Bacteria</taxon>
        <taxon>Pseudomonadati</taxon>
        <taxon>Acidobacteriota</taxon>
        <taxon>Holophagae</taxon>
        <taxon>Acanthopleuribacterales</taxon>
        <taxon>Acanthopleuribacteraceae</taxon>
        <taxon>Sulfidibacter</taxon>
    </lineage>
</organism>
<evidence type="ECO:0000313" key="4">
    <source>
        <dbReference type="Proteomes" id="UP000663929"/>
    </source>
</evidence>
<name>A0A8A4TVD6_SULCO</name>
<proteinExistence type="predicted"/>
<protein>
    <submittedName>
        <fullName evidence="3">SRPBCC family protein</fullName>
    </submittedName>
</protein>
<dbReference type="EMBL" id="CP071793">
    <property type="protein sequence ID" value="QTD53091.1"/>
    <property type="molecule type" value="Genomic_DNA"/>
</dbReference>
<gene>
    <name evidence="3" type="ORF">J3U87_11570</name>
</gene>
<dbReference type="Gene3D" id="3.30.530.20">
    <property type="match status" value="1"/>
</dbReference>
<keyword evidence="2" id="KW-0812">Transmembrane</keyword>
<dbReference type="InterPro" id="IPR023393">
    <property type="entry name" value="START-like_dom_sf"/>
</dbReference>
<dbReference type="SUPFAM" id="SSF55961">
    <property type="entry name" value="Bet v1-like"/>
    <property type="match status" value="1"/>
</dbReference>
<evidence type="ECO:0000256" key="1">
    <source>
        <dbReference type="SAM" id="MobiDB-lite"/>
    </source>
</evidence>
<reference evidence="3" key="1">
    <citation type="submission" date="2021-03" db="EMBL/GenBank/DDBJ databases">
        <title>Acanthopleuribacteraceae sp. M133.</title>
        <authorList>
            <person name="Wang G."/>
        </authorList>
    </citation>
    <scope>NUCLEOTIDE SEQUENCE</scope>
    <source>
        <strain evidence="3">M133</strain>
    </source>
</reference>
<sequence length="218" mass="23945">MKFLKFAFIGVISVVLVLFIGSLFIPSEFKVERSIVIEAPTEQVFPMVNNLRNWKKWMVWARRDPNMTINYEGPEAGVDSKTSWQSETEGDGEMTITQSEPPTFVAYSLYFPEFDSRSVTKMKLESVDNGTRVTWTNEGDMGMNPMMKVFGLMMDGMVGPDFEAGLVNMKELLESMPPTPEPEPAGVEAAEGEGAAEGDAAGESSETQGGSDGQEASK</sequence>
<keyword evidence="4" id="KW-1185">Reference proteome</keyword>
<evidence type="ECO:0000313" key="3">
    <source>
        <dbReference type="EMBL" id="QTD53091.1"/>
    </source>
</evidence>
<dbReference type="KEGG" id="scor:J3U87_11570"/>
<dbReference type="RefSeq" id="WP_237383188.1">
    <property type="nucleotide sequence ID" value="NZ_CP071793.1"/>
</dbReference>
<dbReference type="CDD" id="cd07818">
    <property type="entry name" value="SRPBCC_1"/>
    <property type="match status" value="1"/>
</dbReference>
<dbReference type="Pfam" id="PF10604">
    <property type="entry name" value="Polyketide_cyc2"/>
    <property type="match status" value="1"/>
</dbReference>
<accession>A0A8A4TVD6</accession>
<dbReference type="InterPro" id="IPR019587">
    <property type="entry name" value="Polyketide_cyclase/dehydratase"/>
</dbReference>
<feature type="region of interest" description="Disordered" evidence="1">
    <location>
        <begin position="174"/>
        <end position="218"/>
    </location>
</feature>
<evidence type="ECO:0000256" key="2">
    <source>
        <dbReference type="SAM" id="Phobius"/>
    </source>
</evidence>
<dbReference type="Proteomes" id="UP000663929">
    <property type="component" value="Chromosome"/>
</dbReference>
<dbReference type="AlphaFoldDB" id="A0A8A4TVD6"/>
<feature type="transmembrane region" description="Helical" evidence="2">
    <location>
        <begin position="6"/>
        <end position="25"/>
    </location>
</feature>
<feature type="compositionally biased region" description="Polar residues" evidence="1">
    <location>
        <begin position="204"/>
        <end position="218"/>
    </location>
</feature>
<keyword evidence="2" id="KW-1133">Transmembrane helix</keyword>